<dbReference type="GO" id="GO:0000462">
    <property type="term" value="P:maturation of SSU-rRNA from tricistronic rRNA transcript (SSU-rRNA, 5.8S rRNA, LSU-rRNA)"/>
    <property type="evidence" value="ECO:0007669"/>
    <property type="project" value="InterPro"/>
</dbReference>
<dbReference type="OrthoDB" id="28112at2759"/>
<reference evidence="7 8" key="1">
    <citation type="submission" date="2017-06" db="EMBL/GenBank/DDBJ databases">
        <title>A platform for efficient transgenesis in Macrostomum lignano, a flatworm model organism for stem cell research.</title>
        <authorList>
            <person name="Berezikov E."/>
        </authorList>
    </citation>
    <scope>NUCLEOTIDE SEQUENCE [LARGE SCALE GENOMIC DNA]</scope>
    <source>
        <strain evidence="7">DV1</strain>
        <tissue evidence="7">Whole organism</tissue>
    </source>
</reference>
<evidence type="ECO:0000259" key="6">
    <source>
        <dbReference type="Pfam" id="PF08640"/>
    </source>
</evidence>
<organism evidence="7 8">
    <name type="scientific">Macrostomum lignano</name>
    <dbReference type="NCBI Taxonomy" id="282301"/>
    <lineage>
        <taxon>Eukaryota</taxon>
        <taxon>Metazoa</taxon>
        <taxon>Spiralia</taxon>
        <taxon>Lophotrochozoa</taxon>
        <taxon>Platyhelminthes</taxon>
        <taxon>Rhabditophora</taxon>
        <taxon>Macrostomorpha</taxon>
        <taxon>Macrostomida</taxon>
        <taxon>Macrostomidae</taxon>
        <taxon>Macrostomum</taxon>
    </lineage>
</organism>
<dbReference type="Proteomes" id="UP000215902">
    <property type="component" value="Unassembled WGS sequence"/>
</dbReference>
<dbReference type="PANTHER" id="PTHR23271">
    <property type="entry name" value="HEPATOCELLULAR CARCINOMA-ASSOCIATED ANTIGEN 66"/>
    <property type="match status" value="1"/>
</dbReference>
<evidence type="ECO:0000256" key="3">
    <source>
        <dbReference type="ARBA" id="ARBA00022737"/>
    </source>
</evidence>
<feature type="region of interest" description="Disordered" evidence="5">
    <location>
        <begin position="176"/>
        <end position="195"/>
    </location>
</feature>
<evidence type="ECO:0000256" key="1">
    <source>
        <dbReference type="ARBA" id="ARBA00004604"/>
    </source>
</evidence>
<protein>
    <recommendedName>
        <fullName evidence="6">U3 small nucleolar RNA-associated protein 6 N-terminal domain-containing protein</fullName>
    </recommendedName>
</protein>
<dbReference type="GO" id="GO:0034388">
    <property type="term" value="C:Pwp2p-containing subcomplex of 90S preribosome"/>
    <property type="evidence" value="ECO:0007669"/>
    <property type="project" value="TreeGrafter"/>
</dbReference>
<evidence type="ECO:0000313" key="7">
    <source>
        <dbReference type="EMBL" id="PAA79762.1"/>
    </source>
</evidence>
<sequence length="472" mass="53017">PTGIRWLMAEYAEEQLEQQLPELQQLTISGLLNPDEAAQLLRKRRGFEYRLQKREKRLRDYQAYAQHEVGLLLLLKHRRAAASYYFKRDRIEASIVQRLHRLHRQACYRFQERLDCWLAHARFCEQIGHPQMASKVLARMLQVHSGREDLWLAAADWHWTDRLEARARWLRQKEGRKKSLKDEEKSEQQALGMETDADGVPADARLSAPAKEVLQSAQLARAFLLRGLRVHKRSRRLLFGLLKLECGLTAWLLHRRQDLPAASGIDEDSVAAGEPAALVLSALLETFGDSTTSRSTGEDRQLLTGLLSAAQACPPVADKFADDLRARLAALPAEVEDPPILSVADAAGAAAADPDDEVVAKLDAADGLDAAREVWAASRDTAGVRALRRYCQLEAASSRSAASIARVRREFERLAGRLGPGSVAFWAAYLEFEDSWGDSALVGELDWRARKFLKPELLNAYYVARLCPHMTS</sequence>
<feature type="non-terminal residue" evidence="7">
    <location>
        <position position="1"/>
    </location>
</feature>
<comment type="caution">
    <text evidence="7">The sequence shown here is derived from an EMBL/GenBank/DDBJ whole genome shotgun (WGS) entry which is preliminary data.</text>
</comment>
<evidence type="ECO:0000256" key="4">
    <source>
        <dbReference type="ARBA" id="ARBA00023242"/>
    </source>
</evidence>
<keyword evidence="3" id="KW-0677">Repeat</keyword>
<dbReference type="GO" id="GO:0030515">
    <property type="term" value="F:snoRNA binding"/>
    <property type="evidence" value="ECO:0007669"/>
    <property type="project" value="InterPro"/>
</dbReference>
<comment type="subcellular location">
    <subcellularLocation>
        <location evidence="1">Nucleus</location>
        <location evidence="1">Nucleolus</location>
    </subcellularLocation>
</comment>
<dbReference type="STRING" id="282301.A0A267G3F9"/>
<dbReference type="GO" id="GO:0032040">
    <property type="term" value="C:small-subunit processome"/>
    <property type="evidence" value="ECO:0007669"/>
    <property type="project" value="TreeGrafter"/>
</dbReference>
<dbReference type="PANTHER" id="PTHR23271:SF1">
    <property type="entry name" value="U3 SMALL NUCLEOLAR RNA-ASSOCIATED PROTEIN 6 HOMOLOG"/>
    <property type="match status" value="1"/>
</dbReference>
<gene>
    <name evidence="7" type="ORF">BOX15_Mlig001110g3</name>
</gene>
<dbReference type="SMART" id="SM00386">
    <property type="entry name" value="HAT"/>
    <property type="match status" value="2"/>
</dbReference>
<evidence type="ECO:0000313" key="8">
    <source>
        <dbReference type="Proteomes" id="UP000215902"/>
    </source>
</evidence>
<dbReference type="InterPro" id="IPR055347">
    <property type="entry name" value="UTP6_N"/>
</dbReference>
<evidence type="ECO:0000256" key="2">
    <source>
        <dbReference type="ARBA" id="ARBA00022552"/>
    </source>
</evidence>
<keyword evidence="8" id="KW-1185">Reference proteome</keyword>
<name>A0A267G3F9_9PLAT</name>
<evidence type="ECO:0000256" key="5">
    <source>
        <dbReference type="SAM" id="MobiDB-lite"/>
    </source>
</evidence>
<dbReference type="Pfam" id="PF08640">
    <property type="entry name" value="U3_assoc_6"/>
    <property type="match status" value="1"/>
</dbReference>
<dbReference type="InterPro" id="IPR003107">
    <property type="entry name" value="HAT"/>
</dbReference>
<keyword evidence="4" id="KW-0539">Nucleus</keyword>
<dbReference type="AlphaFoldDB" id="A0A267G3F9"/>
<keyword evidence="2" id="KW-0698">rRNA processing</keyword>
<accession>A0A267G3F9</accession>
<dbReference type="InterPro" id="IPR013949">
    <property type="entry name" value="Utp6"/>
</dbReference>
<dbReference type="EMBL" id="NIVC01000617">
    <property type="protein sequence ID" value="PAA79762.1"/>
    <property type="molecule type" value="Genomic_DNA"/>
</dbReference>
<feature type="domain" description="U3 small nucleolar RNA-associated protein 6 N-terminal" evidence="6">
    <location>
        <begin position="16"/>
        <end position="98"/>
    </location>
</feature>
<proteinExistence type="predicted"/>